<keyword evidence="2" id="KW-1185">Reference proteome</keyword>
<organism evidence="1 2">
    <name type="scientific">Persea americana</name>
    <name type="common">Avocado</name>
    <dbReference type="NCBI Taxonomy" id="3435"/>
    <lineage>
        <taxon>Eukaryota</taxon>
        <taxon>Viridiplantae</taxon>
        <taxon>Streptophyta</taxon>
        <taxon>Embryophyta</taxon>
        <taxon>Tracheophyta</taxon>
        <taxon>Spermatophyta</taxon>
        <taxon>Magnoliopsida</taxon>
        <taxon>Magnoliidae</taxon>
        <taxon>Laurales</taxon>
        <taxon>Lauraceae</taxon>
        <taxon>Persea</taxon>
    </lineage>
</organism>
<protein>
    <submittedName>
        <fullName evidence="1">Uncharacterized protein</fullName>
    </submittedName>
</protein>
<sequence>MANSESSSTLGSSTPVIHVQSENSGFKAGITLTEVNYDVWSQILEMHIAGREKLEYIMGTTPQPKATDASYAKWYAENQKRAFSTKQVGRPLSTYYGELVEIFQELDHRNKIVMKDPDDVLSYKKSVERLRVHIFLNGLDAEFEQLRGEILRKEPVLDFEETYAYVRRDAIHKTMLNGEPNHPESSAMMARPSKPQQWRTNPKPERASGPPNHTADQNQSSGSQNHSYEIGAARPERLCTHCGGTGHTKSWWYELIGYPEWWDPAKAPSKRNSKPKSHASVAVAEHSNNTPEEASSLIATSGNLGKALNASTPNNNSAWIIDSGATDHMTFDVNYIQSMKPSKQPIVSTANGTPSPVIGEGSITLTKDLNLDSVLVVPSLNYNLLSVAQITCALHCIVIFWPNLCVFKDIRTRRTIGYGTRRGKLYHLDLTPASSNQLAQVFTVDRPKKIQNSEIWLWHRRLGHASFGYLKKLFPKLFSQLTDSDFKCDICELAKSHRVSFPIRMNKSPVPFMVVHSDGEGRCEELQTLNHSLDILDSMSGDNLDNNGKCPDEANGHIQEDVNSQDQIEVVPPVSPSLPTLVSPVSQSPQVPTFPIQSVPFNQLLSEADSISKSQVNSEPPDSISE</sequence>
<dbReference type="EMBL" id="CM056810">
    <property type="protein sequence ID" value="KAJ8645634.1"/>
    <property type="molecule type" value="Genomic_DNA"/>
</dbReference>
<evidence type="ECO:0000313" key="1">
    <source>
        <dbReference type="EMBL" id="KAJ8645634.1"/>
    </source>
</evidence>
<gene>
    <name evidence="1" type="ORF">MRB53_007382</name>
</gene>
<accession>A0ACC2MJ04</accession>
<proteinExistence type="predicted"/>
<name>A0ACC2MJ04_PERAE</name>
<evidence type="ECO:0000313" key="2">
    <source>
        <dbReference type="Proteomes" id="UP001234297"/>
    </source>
</evidence>
<dbReference type="Proteomes" id="UP001234297">
    <property type="component" value="Chromosome 2"/>
</dbReference>
<reference evidence="1 2" key="1">
    <citation type="journal article" date="2022" name="Hortic Res">
        <title>A haplotype resolved chromosomal level avocado genome allows analysis of novel avocado genes.</title>
        <authorList>
            <person name="Nath O."/>
            <person name="Fletcher S.J."/>
            <person name="Hayward A."/>
            <person name="Shaw L.M."/>
            <person name="Masouleh A.K."/>
            <person name="Furtado A."/>
            <person name="Henry R.J."/>
            <person name="Mitter N."/>
        </authorList>
    </citation>
    <scope>NUCLEOTIDE SEQUENCE [LARGE SCALE GENOMIC DNA]</scope>
    <source>
        <strain evidence="2">cv. Hass</strain>
    </source>
</reference>
<comment type="caution">
    <text evidence="1">The sequence shown here is derived from an EMBL/GenBank/DDBJ whole genome shotgun (WGS) entry which is preliminary data.</text>
</comment>